<gene>
    <name evidence="4" type="ORF">MNBD_NITROSPIRAE01-600</name>
</gene>
<sequence>MLVLIVSLLVNRLGLNSRNSSKPPSKNLTRQRKNKQNPDKKAGGQPGHIGSTLKKVKKPDEIKTLKIDRRTLPRNMQYRETGFEARQVIDCKISMVVTEYRAQILEDEQGKKYVAPFPEGVSRPVQYGMHVKSNSVYMSQFQLIPYNRIQDHFKDQMNIALSSGTLYNINKQAYDSLAHFDQIAKKALAKSELIHADETGINVGGKTIWLHSASNEKWTYFYPHAKRGTHAMDAIGILPAFSGVLCHDHWKPYFKYGCPHALCNAHHLRELTRAWEQDQQVWANQIKSFLEEINKAVHASEGQLLSHQAKQYRKQYRALLGKAELECPPPDESKHREKRGRMKRSKARNLLERLIKYEDEVLRFMEVKFVTFTNNLAENDIRMTKVQQKISGCFRSMEGAYIFSRIRSYLSTCRKNDMNPSHALNLLFHGKLPSFISQ</sequence>
<dbReference type="InterPro" id="IPR052344">
    <property type="entry name" value="Transposase-related"/>
</dbReference>
<dbReference type="PANTHER" id="PTHR33678:SF1">
    <property type="entry name" value="BLL1576 PROTEIN"/>
    <property type="match status" value="1"/>
</dbReference>
<protein>
    <submittedName>
        <fullName evidence="4">Mobile element protein</fullName>
    </submittedName>
</protein>
<dbReference type="Pfam" id="PF03050">
    <property type="entry name" value="DDE_Tnp_IS66"/>
    <property type="match status" value="1"/>
</dbReference>
<reference evidence="4" key="1">
    <citation type="submission" date="2018-06" db="EMBL/GenBank/DDBJ databases">
        <authorList>
            <person name="Zhirakovskaya E."/>
        </authorList>
    </citation>
    <scope>NUCLEOTIDE SEQUENCE</scope>
</reference>
<proteinExistence type="predicted"/>
<dbReference type="PANTHER" id="PTHR33678">
    <property type="entry name" value="BLL1576 PROTEIN"/>
    <property type="match status" value="1"/>
</dbReference>
<accession>A0A3B1CKU0</accession>
<feature type="domain" description="Transposase IS66 central" evidence="2">
    <location>
        <begin position="133"/>
        <end position="400"/>
    </location>
</feature>
<feature type="compositionally biased region" description="Low complexity" evidence="1">
    <location>
        <begin position="16"/>
        <end position="27"/>
    </location>
</feature>
<evidence type="ECO:0000256" key="1">
    <source>
        <dbReference type="SAM" id="MobiDB-lite"/>
    </source>
</evidence>
<organism evidence="4">
    <name type="scientific">hydrothermal vent metagenome</name>
    <dbReference type="NCBI Taxonomy" id="652676"/>
    <lineage>
        <taxon>unclassified sequences</taxon>
        <taxon>metagenomes</taxon>
        <taxon>ecological metagenomes</taxon>
    </lineage>
</organism>
<feature type="region of interest" description="Disordered" evidence="1">
    <location>
        <begin position="15"/>
        <end position="55"/>
    </location>
</feature>
<dbReference type="Pfam" id="PF20042">
    <property type="entry name" value="DUF6444"/>
    <property type="match status" value="1"/>
</dbReference>
<feature type="domain" description="DUF6444" evidence="3">
    <location>
        <begin position="11"/>
        <end position="51"/>
    </location>
</feature>
<dbReference type="InterPro" id="IPR004291">
    <property type="entry name" value="Transposase_IS66_central"/>
</dbReference>
<dbReference type="NCBIfam" id="NF033517">
    <property type="entry name" value="transpos_IS66"/>
    <property type="match status" value="1"/>
</dbReference>
<dbReference type="AlphaFoldDB" id="A0A3B1CKU0"/>
<evidence type="ECO:0000259" key="2">
    <source>
        <dbReference type="Pfam" id="PF03050"/>
    </source>
</evidence>
<evidence type="ECO:0000313" key="4">
    <source>
        <dbReference type="EMBL" id="VAX27131.1"/>
    </source>
</evidence>
<name>A0A3B1CKU0_9ZZZZ</name>
<dbReference type="EMBL" id="UOGF01000023">
    <property type="protein sequence ID" value="VAX27131.1"/>
    <property type="molecule type" value="Genomic_DNA"/>
</dbReference>
<dbReference type="InterPro" id="IPR045618">
    <property type="entry name" value="DUF6444"/>
</dbReference>
<evidence type="ECO:0000259" key="3">
    <source>
        <dbReference type="Pfam" id="PF20042"/>
    </source>
</evidence>